<dbReference type="AlphaFoldDB" id="A0AAE1I894"/>
<dbReference type="InterPro" id="IPR023578">
    <property type="entry name" value="Ras_GEF_dom_sf"/>
</dbReference>
<dbReference type="EMBL" id="JAWRVG010000059">
    <property type="protein sequence ID" value="KAK4062665.1"/>
    <property type="molecule type" value="Genomic_DNA"/>
</dbReference>
<evidence type="ECO:0000313" key="10">
    <source>
        <dbReference type="Proteomes" id="UP001273209"/>
    </source>
</evidence>
<dbReference type="InterPro" id="IPR001895">
    <property type="entry name" value="RASGEF_cat_dom"/>
</dbReference>
<dbReference type="GeneID" id="87924683"/>
<keyword evidence="10" id="KW-1185">Reference proteome</keyword>
<organism evidence="9 10">
    <name type="scientific">Trichoderma aggressivum f. europaeum</name>
    <dbReference type="NCBI Taxonomy" id="173218"/>
    <lineage>
        <taxon>Eukaryota</taxon>
        <taxon>Fungi</taxon>
        <taxon>Dikarya</taxon>
        <taxon>Ascomycota</taxon>
        <taxon>Pezizomycotina</taxon>
        <taxon>Sordariomycetes</taxon>
        <taxon>Hypocreomycetidae</taxon>
        <taxon>Hypocreales</taxon>
        <taxon>Hypocreaceae</taxon>
        <taxon>Trichoderma</taxon>
    </lineage>
</organism>
<dbReference type="CDD" id="cd06224">
    <property type="entry name" value="REM"/>
    <property type="match status" value="1"/>
</dbReference>
<dbReference type="Pfam" id="PF00617">
    <property type="entry name" value="RasGEF"/>
    <property type="match status" value="1"/>
</dbReference>
<comment type="caution">
    <text evidence="9">The sequence shown here is derived from an EMBL/GenBank/DDBJ whole genome shotgun (WGS) entry which is preliminary data.</text>
</comment>
<feature type="compositionally biased region" description="Polar residues" evidence="5">
    <location>
        <begin position="338"/>
        <end position="348"/>
    </location>
</feature>
<dbReference type="InterPro" id="IPR001452">
    <property type="entry name" value="SH3_domain"/>
</dbReference>
<dbReference type="SMART" id="SM00326">
    <property type="entry name" value="SH3"/>
    <property type="match status" value="1"/>
</dbReference>
<dbReference type="PROSITE" id="PS50002">
    <property type="entry name" value="SH3"/>
    <property type="match status" value="1"/>
</dbReference>
<dbReference type="SUPFAM" id="SSF48366">
    <property type="entry name" value="Ras GEF"/>
    <property type="match status" value="1"/>
</dbReference>
<keyword evidence="2 3" id="KW-0344">Guanine-nucleotide releasing factor</keyword>
<feature type="region of interest" description="Disordered" evidence="5">
    <location>
        <begin position="1"/>
        <end position="62"/>
    </location>
</feature>
<feature type="domain" description="N-terminal Ras-GEF" evidence="8">
    <location>
        <begin position="744"/>
        <end position="864"/>
    </location>
</feature>
<evidence type="ECO:0000313" key="9">
    <source>
        <dbReference type="EMBL" id="KAK4062665.1"/>
    </source>
</evidence>
<protein>
    <submittedName>
        <fullName evidence="9">Uncharacterized protein</fullName>
    </submittedName>
</protein>
<dbReference type="InterPro" id="IPR036964">
    <property type="entry name" value="RASGEF_cat_dom_sf"/>
</dbReference>
<feature type="compositionally biased region" description="Polar residues" evidence="5">
    <location>
        <begin position="594"/>
        <end position="605"/>
    </location>
</feature>
<feature type="region of interest" description="Disordered" evidence="5">
    <location>
        <begin position="540"/>
        <end position="724"/>
    </location>
</feature>
<keyword evidence="1 4" id="KW-0728">SH3 domain</keyword>
<proteinExistence type="predicted"/>
<evidence type="ECO:0000256" key="3">
    <source>
        <dbReference type="PROSITE-ProRule" id="PRU00168"/>
    </source>
</evidence>
<feature type="region of interest" description="Disordered" evidence="5">
    <location>
        <begin position="297"/>
        <end position="353"/>
    </location>
</feature>
<name>A0AAE1I894_9HYPO</name>
<feature type="compositionally biased region" description="Polar residues" evidence="5">
    <location>
        <begin position="612"/>
        <end position="624"/>
    </location>
</feature>
<feature type="compositionally biased region" description="Polar residues" evidence="5">
    <location>
        <begin position="552"/>
        <end position="561"/>
    </location>
</feature>
<sequence>MRASLQVAPLELTKSRPEEAGNGSSSHDQTPKGDSNLDASHLGSQMTPPVTPYGSQEDLSTRPESHIPPVFHNFLRAFYPFEPTLAMSDSSVTLPLDEGDVVLVHSIHTNGWADGTLLVSGARGWLPTNYCEAYEPEEMRNLLKALLNFWDLLRITTIDEGHMFQSQDFMKGLIGGVRYLLERTQCLSRESPLIERCEPLRRCRKSLLSELSSLVKTAKRLQELQLVALDFPEEINDVVDQMILKAFKIVTKGVRFLDVMDDDKRAHVSLTTTLAPVIEETCVPPTPPADRAVFGEQTQTATDDRASAAATAGDAVSHTSTETGTLSRPAQGARWSKRLSSLSAQVGANSRRHSQVSMNRLSANMAHRLSLAGPSPLSRPHHLVSERLSKSHDTFLSHLGSFIGRLHLQSQSRPELATAIKLSAISGGELLAVVDAVSAQSSSMIGALVSSRESLLDRIQELVFAARDTLANAETEGADIIMPQDNNIMLMSATSCVRAAGECVAITKGVIERTGDFELESDGNALQLDLSILDATTTHSRTPSLAERSEVASVTGSAHTTSDSISSSVRRPSVVALDKPLPRVPDSQPDEESTPQNQSPKTSRPPSVAEETVSSPASSATSIGRTLPQLPKLTTTPMPREQQSTIESGSARDQDPHSSFDSMAGSSAGSSTTYMSRDSEVSLVSQTSTRATTPDHTMVPRSQPSISELSTTGSSIHSIPTEEADEAESKLLMKTYAHELVFNKEGQVTGGTLPALVERLTTHEATPDATFVSTFFLTFRLFCTPMQLTEALIDRFEYAEESPQTSGPVRLRVYNAFKGWLESHWRDAADREALAIIIPFAEDRLNAVLPSAGSRLLELANRVSGEGALVPRLVSSMGKTSTAIGQYVPADLPLPSSVISKGQQNMLQSFKTGSASPTILDFDPLELARQLTIMQMTIFCAILPEELLASQWMKKGGVNAPNVKAMSSMSTDLSNMVAETILHHTELKKRAAVIKQWIKIAQQFLELNNYDGLMSIICTLNSSTISRLRKTWDTISQKRKDSLRQLQDIVEPGQNNKVLRAKLQNHVPPCLPFLGMYLTDLTFVDIGNASTKQVAEGDGAEGLTVVNFDKHTRTAKIIGELQRFQIPYRLTELPDMQEWISAQFQLIREGDQGNVQVTYYRKSLLLEPRESSLKRDSEPPAAAATLAAPSTRTDLFGWMTRSGQSSTPS</sequence>
<dbReference type="GO" id="GO:0005085">
    <property type="term" value="F:guanyl-nucleotide exchange factor activity"/>
    <property type="evidence" value="ECO:0007669"/>
    <property type="project" value="UniProtKB-KW"/>
</dbReference>
<dbReference type="InterPro" id="IPR008937">
    <property type="entry name" value="Ras-like_GEF"/>
</dbReference>
<feature type="domain" description="Ras-GEF" evidence="7">
    <location>
        <begin position="923"/>
        <end position="1169"/>
    </location>
</feature>
<reference evidence="9" key="1">
    <citation type="submission" date="2023-11" db="EMBL/GenBank/DDBJ databases">
        <title>The genome sequences of three competitors of mushroom-forming fungi.</title>
        <authorList>
            <person name="Beijen E."/>
            <person name="Ohm R.A."/>
        </authorList>
    </citation>
    <scope>NUCLEOTIDE SEQUENCE</scope>
    <source>
        <strain evidence="9">CBS 100526</strain>
    </source>
</reference>
<dbReference type="Proteomes" id="UP001273209">
    <property type="component" value="Unassembled WGS sequence"/>
</dbReference>
<dbReference type="InterPro" id="IPR000651">
    <property type="entry name" value="Ras-like_Gua-exchang_fac_N"/>
</dbReference>
<evidence type="ECO:0000259" key="7">
    <source>
        <dbReference type="PROSITE" id="PS50009"/>
    </source>
</evidence>
<dbReference type="Gene3D" id="2.30.30.40">
    <property type="entry name" value="SH3 Domains"/>
    <property type="match status" value="1"/>
</dbReference>
<dbReference type="GO" id="GO:0005886">
    <property type="term" value="C:plasma membrane"/>
    <property type="evidence" value="ECO:0007669"/>
    <property type="project" value="TreeGrafter"/>
</dbReference>
<feature type="compositionally biased region" description="Low complexity" evidence="5">
    <location>
        <begin position="659"/>
        <end position="676"/>
    </location>
</feature>
<accession>A0AAE1I894</accession>
<dbReference type="Pfam" id="PF00618">
    <property type="entry name" value="RasGEF_N"/>
    <property type="match status" value="1"/>
</dbReference>
<dbReference type="RefSeq" id="XP_062751240.1">
    <property type="nucleotide sequence ID" value="XM_062904778.1"/>
</dbReference>
<dbReference type="PROSITE" id="PS50212">
    <property type="entry name" value="RASGEF_NTER"/>
    <property type="match status" value="1"/>
</dbReference>
<dbReference type="SMART" id="SM00229">
    <property type="entry name" value="RasGEFN"/>
    <property type="match status" value="1"/>
</dbReference>
<dbReference type="GO" id="GO:0007265">
    <property type="term" value="P:Ras protein signal transduction"/>
    <property type="evidence" value="ECO:0007669"/>
    <property type="project" value="TreeGrafter"/>
</dbReference>
<feature type="compositionally biased region" description="Polar residues" evidence="5">
    <location>
        <begin position="42"/>
        <end position="58"/>
    </location>
</feature>
<dbReference type="SUPFAM" id="SSF50044">
    <property type="entry name" value="SH3-domain"/>
    <property type="match status" value="1"/>
</dbReference>
<dbReference type="PROSITE" id="PS50009">
    <property type="entry name" value="RASGEF_CAT"/>
    <property type="match status" value="1"/>
</dbReference>
<dbReference type="Gene3D" id="1.10.840.10">
    <property type="entry name" value="Ras guanine-nucleotide exchange factors catalytic domain"/>
    <property type="match status" value="1"/>
</dbReference>
<dbReference type="PANTHER" id="PTHR23113">
    <property type="entry name" value="GUANINE NUCLEOTIDE EXCHANGE FACTOR"/>
    <property type="match status" value="1"/>
</dbReference>
<dbReference type="SMART" id="SM00147">
    <property type="entry name" value="RasGEF"/>
    <property type="match status" value="1"/>
</dbReference>
<feature type="compositionally biased region" description="Low complexity" evidence="5">
    <location>
        <begin position="562"/>
        <end position="575"/>
    </location>
</feature>
<dbReference type="PANTHER" id="PTHR23113:SF354">
    <property type="entry name" value="BUD SITE SELECTION PROTEIN 5"/>
    <property type="match status" value="1"/>
</dbReference>
<evidence type="ECO:0000256" key="2">
    <source>
        <dbReference type="ARBA" id="ARBA00022658"/>
    </source>
</evidence>
<dbReference type="Gene3D" id="1.20.870.10">
    <property type="entry name" value="Son of sevenless (SoS) protein Chain: S domain 1"/>
    <property type="match status" value="1"/>
</dbReference>
<evidence type="ECO:0000256" key="1">
    <source>
        <dbReference type="ARBA" id="ARBA00022443"/>
    </source>
</evidence>
<evidence type="ECO:0000259" key="8">
    <source>
        <dbReference type="PROSITE" id="PS50212"/>
    </source>
</evidence>
<feature type="compositionally biased region" description="Polar residues" evidence="5">
    <location>
        <begin position="317"/>
        <end position="328"/>
    </location>
</feature>
<dbReference type="InterPro" id="IPR036028">
    <property type="entry name" value="SH3-like_dom_sf"/>
</dbReference>
<evidence type="ECO:0000256" key="4">
    <source>
        <dbReference type="PROSITE-ProRule" id="PRU00192"/>
    </source>
</evidence>
<feature type="compositionally biased region" description="Polar residues" evidence="5">
    <location>
        <begin position="682"/>
        <end position="718"/>
    </location>
</feature>
<dbReference type="CDD" id="cd00155">
    <property type="entry name" value="RasGEF"/>
    <property type="match status" value="1"/>
</dbReference>
<evidence type="ECO:0000259" key="6">
    <source>
        <dbReference type="PROSITE" id="PS50002"/>
    </source>
</evidence>
<gene>
    <name evidence="9" type="ORF">Triagg1_9783</name>
</gene>
<feature type="compositionally biased region" description="Low complexity" evidence="5">
    <location>
        <begin position="626"/>
        <end position="639"/>
    </location>
</feature>
<feature type="domain" description="SH3" evidence="6">
    <location>
        <begin position="70"/>
        <end position="136"/>
    </location>
</feature>
<evidence type="ECO:0000256" key="5">
    <source>
        <dbReference type="SAM" id="MobiDB-lite"/>
    </source>
</evidence>